<dbReference type="InterPro" id="IPR058407">
    <property type="entry name" value="DUF8094"/>
</dbReference>
<organism evidence="4 5">
    <name type="scientific">Helcobacillus massiliensis</name>
    <dbReference type="NCBI Taxonomy" id="521392"/>
    <lineage>
        <taxon>Bacteria</taxon>
        <taxon>Bacillati</taxon>
        <taxon>Actinomycetota</taxon>
        <taxon>Actinomycetes</taxon>
        <taxon>Micrococcales</taxon>
        <taxon>Dermabacteraceae</taxon>
        <taxon>Helcobacillus</taxon>
    </lineage>
</organism>
<protein>
    <recommendedName>
        <fullName evidence="3">DUF8094 domain-containing protein</fullName>
    </recommendedName>
</protein>
<accession>A0A839QTF5</accession>
<feature type="chain" id="PRO_5039048756" description="DUF8094 domain-containing protein" evidence="2">
    <location>
        <begin position="25"/>
        <end position="359"/>
    </location>
</feature>
<dbReference type="PROSITE" id="PS51318">
    <property type="entry name" value="TAT"/>
    <property type="match status" value="1"/>
</dbReference>
<feature type="domain" description="DUF8094" evidence="3">
    <location>
        <begin position="49"/>
        <end position="339"/>
    </location>
</feature>
<gene>
    <name evidence="4" type="ORF">FHX50_000377</name>
</gene>
<feature type="compositionally biased region" description="Low complexity" evidence="1">
    <location>
        <begin position="27"/>
        <end position="37"/>
    </location>
</feature>
<keyword evidence="2" id="KW-0732">Signal</keyword>
<dbReference type="PROSITE" id="PS51257">
    <property type="entry name" value="PROKAR_LIPOPROTEIN"/>
    <property type="match status" value="1"/>
</dbReference>
<evidence type="ECO:0000256" key="2">
    <source>
        <dbReference type="SAM" id="SignalP"/>
    </source>
</evidence>
<dbReference type="EMBL" id="JACHWP010000001">
    <property type="protein sequence ID" value="MBB3022129.1"/>
    <property type="molecule type" value="Genomic_DNA"/>
</dbReference>
<dbReference type="Pfam" id="PF26366">
    <property type="entry name" value="DUF8094"/>
    <property type="match status" value="1"/>
</dbReference>
<evidence type="ECO:0000256" key="1">
    <source>
        <dbReference type="SAM" id="MobiDB-lite"/>
    </source>
</evidence>
<sequence>MTQHLTRRSILSFGALAAAGGGLAACSSSTKKAAPSPSVSPTPTTPPSALDEAELADLLTELNKALTTADEKKDPKLLSPIVAGSALAERTASYEIMKKVGEETLKADPDRAPKLSRPDDAVKIGIATDAQGGARYALAVADAENGEGLPFFVGFEQQEDASDSSRFVSWGWARQLANVKMPTVAPIPTGSEAVAVDDAELLMSPKDAIALYCRVLTDGHDNADKDDVVATDPFLEENHAEIQTERKQINEGVDWDQIAQVREEYTPNEQEYLGIRTVDGGAIVMTTLTSNRRLSVSSGQVEYGADTVLAKLVGRHTFTKELVRTYGSTIALHIPAKDQTGEKIQPIAGYKVLLKASGS</sequence>
<dbReference type="RefSeq" id="WP_183373937.1">
    <property type="nucleotide sequence ID" value="NZ_JACHWP010000001.1"/>
</dbReference>
<comment type="caution">
    <text evidence="4">The sequence shown here is derived from an EMBL/GenBank/DDBJ whole genome shotgun (WGS) entry which is preliminary data.</text>
</comment>
<dbReference type="InterPro" id="IPR006311">
    <property type="entry name" value="TAT_signal"/>
</dbReference>
<dbReference type="AlphaFoldDB" id="A0A839QTF5"/>
<keyword evidence="5" id="KW-1185">Reference proteome</keyword>
<name>A0A839QTF5_9MICO</name>
<feature type="signal peptide" evidence="2">
    <location>
        <begin position="1"/>
        <end position="24"/>
    </location>
</feature>
<dbReference type="Proteomes" id="UP000568050">
    <property type="component" value="Unassembled WGS sequence"/>
</dbReference>
<proteinExistence type="predicted"/>
<reference evidence="4 5" key="1">
    <citation type="submission" date="2020-08" db="EMBL/GenBank/DDBJ databases">
        <title>Sequencing the genomes of 1000 actinobacteria strains.</title>
        <authorList>
            <person name="Klenk H.-P."/>
        </authorList>
    </citation>
    <scope>NUCLEOTIDE SEQUENCE [LARGE SCALE GENOMIC DNA]</scope>
    <source>
        <strain evidence="4 5">DSM 23040</strain>
    </source>
</reference>
<evidence type="ECO:0000259" key="3">
    <source>
        <dbReference type="Pfam" id="PF26366"/>
    </source>
</evidence>
<evidence type="ECO:0000313" key="4">
    <source>
        <dbReference type="EMBL" id="MBB3022129.1"/>
    </source>
</evidence>
<evidence type="ECO:0000313" key="5">
    <source>
        <dbReference type="Proteomes" id="UP000568050"/>
    </source>
</evidence>
<feature type="region of interest" description="Disordered" evidence="1">
    <location>
        <begin position="27"/>
        <end position="49"/>
    </location>
</feature>